<name>A0A0H5RTS7_9EUKA</name>
<dbReference type="AlphaFoldDB" id="A0A0H5RTS7"/>
<protein>
    <submittedName>
        <fullName evidence="2">Uncharacterized protein</fullName>
    </submittedName>
</protein>
<feature type="region of interest" description="Disordered" evidence="1">
    <location>
        <begin position="13"/>
        <end position="37"/>
    </location>
</feature>
<evidence type="ECO:0000313" key="2">
    <source>
        <dbReference type="EMBL" id="CRZ12144.1"/>
    </source>
</evidence>
<sequence>RIAMLKIRHAAMPTKQHARTRPTVGNRAPPSANSLKSTFSVNHTSTIKRWQPKSKYAGKREDKSRAEIRLAFHDECMFHQNDIVKHYYAKEGDQASEKRRRAKCACFDFMTEEFGFLDLQKHAAPDNLEALL</sequence>
<evidence type="ECO:0000256" key="1">
    <source>
        <dbReference type="SAM" id="MobiDB-lite"/>
    </source>
</evidence>
<reference evidence="2" key="1">
    <citation type="submission" date="2015-04" db="EMBL/GenBank/DDBJ databases">
        <title>The genome sequence of the plant pathogenic Rhizarian Plasmodiophora brassicae reveals insights in its biotrophic life cycle and the origin of chitin synthesis.</title>
        <authorList>
            <person name="Schwelm A."/>
            <person name="Fogelqvist J."/>
            <person name="Knaust A."/>
            <person name="Julke S."/>
            <person name="Lilja T."/>
            <person name="Dhandapani V."/>
            <person name="Bonilla-Rosso G."/>
            <person name="Karlsson M."/>
            <person name="Shevchenko A."/>
            <person name="Choi S.R."/>
            <person name="Kim H.G."/>
            <person name="Park J.Y."/>
            <person name="Lim Y.P."/>
            <person name="Ludwig-Muller J."/>
            <person name="Dixelius C."/>
        </authorList>
    </citation>
    <scope>NUCLEOTIDE SEQUENCE</scope>
    <source>
        <tissue evidence="2">Potato root galls</tissue>
    </source>
</reference>
<proteinExistence type="predicted"/>
<feature type="non-terminal residue" evidence="2">
    <location>
        <position position="1"/>
    </location>
</feature>
<accession>A0A0H5RTS7</accession>
<dbReference type="EMBL" id="HACM01011702">
    <property type="protein sequence ID" value="CRZ12144.1"/>
    <property type="molecule type" value="Transcribed_RNA"/>
</dbReference>
<organism evidence="2">
    <name type="scientific">Spongospora subterranea</name>
    <dbReference type="NCBI Taxonomy" id="70186"/>
    <lineage>
        <taxon>Eukaryota</taxon>
        <taxon>Sar</taxon>
        <taxon>Rhizaria</taxon>
        <taxon>Endomyxa</taxon>
        <taxon>Phytomyxea</taxon>
        <taxon>Plasmodiophorida</taxon>
        <taxon>Plasmodiophoridae</taxon>
        <taxon>Spongospora</taxon>
    </lineage>
</organism>